<accession>A0A812A1C2</accession>
<comment type="caution">
    <text evidence="1">The sequence shown here is derived from an EMBL/GenBank/DDBJ whole genome shotgun (WGS) entry which is preliminary data.</text>
</comment>
<dbReference type="AlphaFoldDB" id="A0A812A1C2"/>
<evidence type="ECO:0000313" key="2">
    <source>
        <dbReference type="Proteomes" id="UP000614580"/>
    </source>
</evidence>
<organism evidence="1 2">
    <name type="scientific">Candidatus Argoarchaeum ethanivorans</name>
    <dbReference type="NCBI Taxonomy" id="2608793"/>
    <lineage>
        <taxon>Archaea</taxon>
        <taxon>Methanobacteriati</taxon>
        <taxon>Methanobacteriota</taxon>
        <taxon>Stenosarchaea group</taxon>
        <taxon>Methanomicrobia</taxon>
        <taxon>Methanosarcinales</taxon>
        <taxon>Methanosarcinales incertae sedis</taxon>
        <taxon>GOM Arc I cluster</taxon>
        <taxon>Candidatus Argoarchaeum</taxon>
    </lineage>
</organism>
<gene>
    <name evidence="1" type="ORF">DNFNHJIP_00212</name>
</gene>
<dbReference type="EMBL" id="CAJHZY010000016">
    <property type="protein sequence ID" value="CAD7766812.1"/>
    <property type="molecule type" value="Genomic_DNA"/>
</dbReference>
<evidence type="ECO:0000313" key="1">
    <source>
        <dbReference type="EMBL" id="CAD7766812.1"/>
    </source>
</evidence>
<reference evidence="1" key="1">
    <citation type="submission" date="2020-12" db="EMBL/GenBank/DDBJ databases">
        <authorList>
            <person name="Hahn C.J."/>
            <person name="Laso-Perez R."/>
            <person name="Vulcano F."/>
            <person name="Vaziourakis K.-M."/>
            <person name="Stokke R."/>
            <person name="Steen I.H."/>
            <person name="Teske A."/>
            <person name="Boetius A."/>
            <person name="Liebeke M."/>
            <person name="Amann R."/>
            <person name="Knittel K."/>
        </authorList>
    </citation>
    <scope>NUCLEOTIDE SEQUENCE</scope>
    <source>
        <strain evidence="1">Gfbio:c6db26ca-90af-429b-aeed-0e3e8aed0b5e:GoM-Arc1_AMV-AAA_792_C10</strain>
    </source>
</reference>
<name>A0A812A1C2_9EURY</name>
<dbReference type="Proteomes" id="UP000614580">
    <property type="component" value="Unassembled WGS sequence"/>
</dbReference>
<proteinExistence type="predicted"/>
<sequence length="44" mass="4600">MIVLIAAAVCMASAEVSAADEMNATFEGSYNTAVNNNHKITRGI</sequence>
<protein>
    <submittedName>
        <fullName evidence="1">Uncharacterized protein</fullName>
    </submittedName>
</protein>